<dbReference type="InterPro" id="IPR001296">
    <property type="entry name" value="Glyco_trans_1"/>
</dbReference>
<dbReference type="PATRIC" id="fig|43658.6.peg.4172"/>
<feature type="domain" description="Glycosyl transferase family 1" evidence="2">
    <location>
        <begin position="183"/>
        <end position="345"/>
    </location>
</feature>
<dbReference type="SUPFAM" id="SSF53756">
    <property type="entry name" value="UDP-Glycosyltransferase/glycogen phosphorylase"/>
    <property type="match status" value="1"/>
</dbReference>
<dbReference type="EMBL" id="LFZX01000061">
    <property type="protein sequence ID" value="KNC67558.1"/>
    <property type="molecule type" value="Genomic_DNA"/>
</dbReference>
<organism evidence="3 4">
    <name type="scientific">Pseudoalteromonas rubra</name>
    <dbReference type="NCBI Taxonomy" id="43658"/>
    <lineage>
        <taxon>Bacteria</taxon>
        <taxon>Pseudomonadati</taxon>
        <taxon>Pseudomonadota</taxon>
        <taxon>Gammaproteobacteria</taxon>
        <taxon>Alteromonadales</taxon>
        <taxon>Pseudoalteromonadaceae</taxon>
        <taxon>Pseudoalteromonas</taxon>
    </lineage>
</organism>
<dbReference type="Pfam" id="PF00534">
    <property type="entry name" value="Glycos_transf_1"/>
    <property type="match status" value="1"/>
</dbReference>
<dbReference type="PANTHER" id="PTHR46401:SF2">
    <property type="entry name" value="GLYCOSYLTRANSFERASE WBBK-RELATED"/>
    <property type="match status" value="1"/>
</dbReference>
<dbReference type="Proteomes" id="UP000036850">
    <property type="component" value="Unassembled WGS sequence"/>
</dbReference>
<dbReference type="Gene3D" id="3.40.50.2000">
    <property type="entry name" value="Glycogen Phosphorylase B"/>
    <property type="match status" value="2"/>
</dbReference>
<reference evidence="4" key="1">
    <citation type="submission" date="2015-07" db="EMBL/GenBank/DDBJ databases">
        <title>Draft genome sequence of a Pseudoalteromonas rubra strain, OCN096, isolated from Kaneohe Bay, Oahu, Hawaii.</title>
        <authorList>
            <person name="Beurmann S."/>
            <person name="Ushijima B."/>
            <person name="Belcaid M."/>
            <person name="Callahan S.M."/>
            <person name="Aeby G.S."/>
        </authorList>
    </citation>
    <scope>NUCLEOTIDE SEQUENCE [LARGE SCALE GENOMIC DNA]</scope>
    <source>
        <strain evidence="4">OCN096</strain>
    </source>
</reference>
<dbReference type="AlphaFoldDB" id="A0A0L0EUJ5"/>
<gene>
    <name evidence="3" type="ORF">AC626_10000</name>
</gene>
<dbReference type="PANTHER" id="PTHR46401">
    <property type="entry name" value="GLYCOSYLTRANSFERASE WBBK-RELATED"/>
    <property type="match status" value="1"/>
</dbReference>
<proteinExistence type="predicted"/>
<evidence type="ECO:0000313" key="3">
    <source>
        <dbReference type="EMBL" id="KNC67558.1"/>
    </source>
</evidence>
<dbReference type="OrthoDB" id="9801609at2"/>
<protein>
    <recommendedName>
        <fullName evidence="2">Glycosyl transferase family 1 domain-containing protein</fullName>
    </recommendedName>
</protein>
<evidence type="ECO:0000313" key="4">
    <source>
        <dbReference type="Proteomes" id="UP000036850"/>
    </source>
</evidence>
<sequence>MIIFNCTTNIMGGGKKNAVLFIKHSVKYPNYVYFVHECILEELQGVDIPDSRLYVFKKSPAKCMSTRKEIAKLANEISPDVFYTMSGPSYVKVKALSVCGISDGFVTHSSLNNFFNFMPISLSIKALLNSVYKCMHLRYNDYLIFQTETAAKAFRKRAFFKYNEKIISNAFDNGLLKSDLKKDSLNNGKVEILVPGSDYWHKGYEQIIPIINNHQDFLDKYQIEFVFTLPSDSGIFNFIKSKMSADKVDKYIVNKGKYSYSSISSVYDSADFVFVPSNLETFSAHYLEAFCFGKPLIVTDTDFAIEICSDSAVAVEQNNPEALVETLKSLIENKEKCREKVSAGYEFLDSMYSQEERVDLINTFLESISVS</sequence>
<evidence type="ECO:0000256" key="1">
    <source>
        <dbReference type="ARBA" id="ARBA00022679"/>
    </source>
</evidence>
<dbReference type="GO" id="GO:0016757">
    <property type="term" value="F:glycosyltransferase activity"/>
    <property type="evidence" value="ECO:0007669"/>
    <property type="project" value="InterPro"/>
</dbReference>
<comment type="caution">
    <text evidence="3">The sequence shown here is derived from an EMBL/GenBank/DDBJ whole genome shotgun (WGS) entry which is preliminary data.</text>
</comment>
<keyword evidence="1" id="KW-0808">Transferase</keyword>
<evidence type="ECO:0000259" key="2">
    <source>
        <dbReference type="Pfam" id="PF00534"/>
    </source>
</evidence>
<name>A0A0L0EUJ5_9GAMM</name>
<dbReference type="GO" id="GO:0009103">
    <property type="term" value="P:lipopolysaccharide biosynthetic process"/>
    <property type="evidence" value="ECO:0007669"/>
    <property type="project" value="TreeGrafter"/>
</dbReference>
<accession>A0A0L0EUJ5</accession>